<feature type="domain" description="D-isomer specific 2-hydroxyacid dehydrogenase catalytic" evidence="4">
    <location>
        <begin position="14"/>
        <end position="319"/>
    </location>
</feature>
<keyword evidence="2 6" id="KW-0560">Oxidoreductase</keyword>
<evidence type="ECO:0000256" key="2">
    <source>
        <dbReference type="ARBA" id="ARBA00023002"/>
    </source>
</evidence>
<dbReference type="InterPro" id="IPR036291">
    <property type="entry name" value="NAD(P)-bd_dom_sf"/>
</dbReference>
<dbReference type="GO" id="GO:0051287">
    <property type="term" value="F:NAD binding"/>
    <property type="evidence" value="ECO:0007669"/>
    <property type="project" value="InterPro"/>
</dbReference>
<dbReference type="InterPro" id="IPR006140">
    <property type="entry name" value="D-isomer_DH_NAD-bd"/>
</dbReference>
<dbReference type="PANTHER" id="PTHR43761">
    <property type="entry name" value="D-ISOMER SPECIFIC 2-HYDROXYACID DEHYDROGENASE FAMILY PROTEIN (AFU_ORTHOLOGUE AFUA_1G13630)"/>
    <property type="match status" value="1"/>
</dbReference>
<evidence type="ECO:0000259" key="4">
    <source>
        <dbReference type="Pfam" id="PF00389"/>
    </source>
</evidence>
<dbReference type="EMBL" id="LNQE01001916">
    <property type="protein sequence ID" value="KUG02641.1"/>
    <property type="molecule type" value="Genomic_DNA"/>
</dbReference>
<keyword evidence="3" id="KW-0520">NAD</keyword>
<comment type="similarity">
    <text evidence="1">Belongs to the D-isomer specific 2-hydroxyacid dehydrogenase family.</text>
</comment>
<dbReference type="EC" id="1.1.1.95" evidence="6"/>
<organism evidence="6">
    <name type="scientific">hydrocarbon metagenome</name>
    <dbReference type="NCBI Taxonomy" id="938273"/>
    <lineage>
        <taxon>unclassified sequences</taxon>
        <taxon>metagenomes</taxon>
        <taxon>ecological metagenomes</taxon>
    </lineage>
</organism>
<dbReference type="NCBIfam" id="NF006263">
    <property type="entry name" value="PRK08410.1"/>
    <property type="match status" value="1"/>
</dbReference>
<dbReference type="InterPro" id="IPR050418">
    <property type="entry name" value="D-iso_2-hydroxyacid_DH_PdxB"/>
</dbReference>
<gene>
    <name evidence="6" type="ORF">ASZ90_020009</name>
</gene>
<dbReference type="Gene3D" id="3.40.50.720">
    <property type="entry name" value="NAD(P)-binding Rossmann-like Domain"/>
    <property type="match status" value="2"/>
</dbReference>
<evidence type="ECO:0000259" key="5">
    <source>
        <dbReference type="Pfam" id="PF02826"/>
    </source>
</evidence>
<dbReference type="Pfam" id="PF00389">
    <property type="entry name" value="2-Hacid_dh"/>
    <property type="match status" value="1"/>
</dbReference>
<dbReference type="AlphaFoldDB" id="A0A0W8E2H7"/>
<evidence type="ECO:0000256" key="1">
    <source>
        <dbReference type="ARBA" id="ARBA00005854"/>
    </source>
</evidence>
<protein>
    <submittedName>
        <fullName evidence="6">D-3-phosphoglycerate dehydrogenase</fullName>
        <ecNumber evidence="6">1.1.1.95</ecNumber>
    </submittedName>
</protein>
<reference evidence="6" key="1">
    <citation type="journal article" date="2015" name="Proc. Natl. Acad. Sci. U.S.A.">
        <title>Networks of energetic and metabolic interactions define dynamics in microbial communities.</title>
        <authorList>
            <person name="Embree M."/>
            <person name="Liu J.K."/>
            <person name="Al-Bassam M.M."/>
            <person name="Zengler K."/>
        </authorList>
    </citation>
    <scope>NUCLEOTIDE SEQUENCE</scope>
</reference>
<name>A0A0W8E2H7_9ZZZZ</name>
<dbReference type="CDD" id="cd12162">
    <property type="entry name" value="2-Hacid_dh_4"/>
    <property type="match status" value="1"/>
</dbReference>
<dbReference type="SUPFAM" id="SSF51735">
    <property type="entry name" value="NAD(P)-binding Rossmann-fold domains"/>
    <property type="match status" value="1"/>
</dbReference>
<dbReference type="SUPFAM" id="SSF52283">
    <property type="entry name" value="Formate/glycerate dehydrogenase catalytic domain-like"/>
    <property type="match status" value="1"/>
</dbReference>
<dbReference type="PANTHER" id="PTHR43761:SF1">
    <property type="entry name" value="D-ISOMER SPECIFIC 2-HYDROXYACID DEHYDROGENASE CATALYTIC DOMAIN-CONTAINING PROTEIN-RELATED"/>
    <property type="match status" value="1"/>
</dbReference>
<accession>A0A0W8E2H7</accession>
<dbReference type="InterPro" id="IPR006139">
    <property type="entry name" value="D-isomer_2_OHA_DH_cat_dom"/>
</dbReference>
<comment type="caution">
    <text evidence="6">The sequence shown here is derived from an EMBL/GenBank/DDBJ whole genome shotgun (WGS) entry which is preliminary data.</text>
</comment>
<proteinExistence type="inferred from homology"/>
<feature type="domain" description="D-isomer specific 2-hydroxyacid dehydrogenase NAD-binding" evidence="5">
    <location>
        <begin position="107"/>
        <end position="288"/>
    </location>
</feature>
<dbReference type="Pfam" id="PF02826">
    <property type="entry name" value="2-Hacid_dh_C"/>
    <property type="match status" value="1"/>
</dbReference>
<evidence type="ECO:0000256" key="3">
    <source>
        <dbReference type="ARBA" id="ARBA00023027"/>
    </source>
</evidence>
<dbReference type="GO" id="GO:0004617">
    <property type="term" value="F:phosphoglycerate dehydrogenase activity"/>
    <property type="evidence" value="ECO:0007669"/>
    <property type="project" value="UniProtKB-EC"/>
</dbReference>
<sequence>MNNICILDAKTLGEDTDLSIFDRFGNVSIYESTGQEEIVERIKDQNIIITNKVVLNESNLQQAPGVKLICIAATGANNIDLEYCRGRNITVANVVGYSTHSVVQHTFALLFYLLESLSHYDQYVKSKQYSASGNFTCLDIPFWEIKGKTWGIIGLGTIGKTTADIARAFGCRVFYYSTSGSNYDEHYTRVELSELLTSSDVVSIHAPLNPQTYNLIKYAELITMKKHALLLNLGRGGIVNEADLAKALDEGLIAGAGLDVLEKEPLEDINPLLHIKNRDRLIVTPHIAWASIEARQTLLKEIVQNIEAFLNGISRNVVN</sequence>
<evidence type="ECO:0000313" key="6">
    <source>
        <dbReference type="EMBL" id="KUG02641.1"/>
    </source>
</evidence>